<dbReference type="AlphaFoldDB" id="A0A512DSN1"/>
<dbReference type="OrthoDB" id="115878at2"/>
<sequence length="208" mass="23434">MEADYQEALNGRLREVAQAAQSVHGFINEHAGALLYQFARFIAPVPTVVELGSWRGRSTIWLAAGMLDRGEGQVHAVDTWQGTPHEPEHQSLLAEYGPDDLFNEFWGNIMSAGLADQVEPVRSPTVEAARGWPGDRQIGLLFIDADHNYEAVRRDFEFWSPFVAPGGYIVFDDVPDWQGPTRLITELPKWFRFLNAKHNLMAFQRIAG</sequence>
<evidence type="ECO:0000256" key="1">
    <source>
        <dbReference type="ARBA" id="ARBA00022603"/>
    </source>
</evidence>
<protein>
    <recommendedName>
        <fullName evidence="5">Class I SAM-dependent methyltransferase</fullName>
    </recommendedName>
</protein>
<dbReference type="PANTHER" id="PTHR40048:SF1">
    <property type="entry name" value="RHAMNOSYL O-METHYLTRANSFERASE"/>
    <property type="match status" value="1"/>
</dbReference>
<proteinExistence type="predicted"/>
<evidence type="ECO:0008006" key="5">
    <source>
        <dbReference type="Google" id="ProtNLM"/>
    </source>
</evidence>
<keyword evidence="2" id="KW-0808">Transferase</keyword>
<evidence type="ECO:0000313" key="3">
    <source>
        <dbReference type="EMBL" id="GEO39488.1"/>
    </source>
</evidence>
<dbReference type="InterPro" id="IPR029063">
    <property type="entry name" value="SAM-dependent_MTases_sf"/>
</dbReference>
<reference evidence="3 4" key="1">
    <citation type="submission" date="2019-07" db="EMBL/GenBank/DDBJ databases">
        <title>Whole genome shotgun sequence of Skermanella aerolata NBRC 106429.</title>
        <authorList>
            <person name="Hosoyama A."/>
            <person name="Uohara A."/>
            <person name="Ohji S."/>
            <person name="Ichikawa N."/>
        </authorList>
    </citation>
    <scope>NUCLEOTIDE SEQUENCE [LARGE SCALE GENOMIC DNA]</scope>
    <source>
        <strain evidence="3 4">NBRC 106429</strain>
    </source>
</reference>
<dbReference type="GO" id="GO:0032259">
    <property type="term" value="P:methylation"/>
    <property type="evidence" value="ECO:0007669"/>
    <property type="project" value="UniProtKB-KW"/>
</dbReference>
<gene>
    <name evidence="3" type="ORF">SAE02_36360</name>
</gene>
<evidence type="ECO:0000313" key="4">
    <source>
        <dbReference type="Proteomes" id="UP000321523"/>
    </source>
</evidence>
<keyword evidence="4" id="KW-1185">Reference proteome</keyword>
<dbReference type="GO" id="GO:0008168">
    <property type="term" value="F:methyltransferase activity"/>
    <property type="evidence" value="ECO:0007669"/>
    <property type="project" value="UniProtKB-KW"/>
</dbReference>
<dbReference type="EMBL" id="BJYZ01000016">
    <property type="protein sequence ID" value="GEO39488.1"/>
    <property type="molecule type" value="Genomic_DNA"/>
</dbReference>
<dbReference type="GO" id="GO:0005886">
    <property type="term" value="C:plasma membrane"/>
    <property type="evidence" value="ECO:0007669"/>
    <property type="project" value="TreeGrafter"/>
</dbReference>
<comment type="caution">
    <text evidence="3">The sequence shown here is derived from an EMBL/GenBank/DDBJ whole genome shotgun (WGS) entry which is preliminary data.</text>
</comment>
<evidence type="ECO:0000256" key="2">
    <source>
        <dbReference type="ARBA" id="ARBA00022679"/>
    </source>
</evidence>
<name>A0A512DSN1_9PROT</name>
<organism evidence="3 4">
    <name type="scientific">Skermanella aerolata</name>
    <dbReference type="NCBI Taxonomy" id="393310"/>
    <lineage>
        <taxon>Bacteria</taxon>
        <taxon>Pseudomonadati</taxon>
        <taxon>Pseudomonadota</taxon>
        <taxon>Alphaproteobacteria</taxon>
        <taxon>Rhodospirillales</taxon>
        <taxon>Azospirillaceae</taxon>
        <taxon>Skermanella</taxon>
    </lineage>
</organism>
<dbReference type="SUPFAM" id="SSF53335">
    <property type="entry name" value="S-adenosyl-L-methionine-dependent methyltransferases"/>
    <property type="match status" value="1"/>
</dbReference>
<dbReference type="Gene3D" id="3.40.50.150">
    <property type="entry name" value="Vaccinia Virus protein VP39"/>
    <property type="match status" value="1"/>
</dbReference>
<dbReference type="PANTHER" id="PTHR40048">
    <property type="entry name" value="RHAMNOSYL O-METHYLTRANSFERASE"/>
    <property type="match status" value="1"/>
</dbReference>
<dbReference type="Pfam" id="PF13578">
    <property type="entry name" value="Methyltransf_24"/>
    <property type="match status" value="1"/>
</dbReference>
<dbReference type="GO" id="GO:0071770">
    <property type="term" value="P:DIM/DIP cell wall layer assembly"/>
    <property type="evidence" value="ECO:0007669"/>
    <property type="project" value="TreeGrafter"/>
</dbReference>
<accession>A0A512DSN1</accession>
<dbReference type="RefSeq" id="WP_052830949.1">
    <property type="nucleotide sequence ID" value="NZ_BJYZ01000016.1"/>
</dbReference>
<dbReference type="Proteomes" id="UP000321523">
    <property type="component" value="Unassembled WGS sequence"/>
</dbReference>
<keyword evidence="1" id="KW-0489">Methyltransferase</keyword>